<evidence type="ECO:0000259" key="11">
    <source>
        <dbReference type="PROSITE" id="PS50894"/>
    </source>
</evidence>
<feature type="region of interest" description="Disordered" evidence="10">
    <location>
        <begin position="303"/>
        <end position="322"/>
    </location>
</feature>
<dbReference type="OrthoDB" id="275371at2759"/>
<keyword evidence="2 8" id="KW-0831">Ubiquinone biosynthesis</keyword>
<evidence type="ECO:0000313" key="13">
    <source>
        <dbReference type="Proteomes" id="UP000320762"/>
    </source>
</evidence>
<feature type="binding site" evidence="8">
    <location>
        <position position="122"/>
    </location>
    <ligand>
        <name>Fe cation</name>
        <dbReference type="ChEBI" id="CHEBI:24875"/>
        <label>2</label>
    </ligand>
</feature>
<dbReference type="GO" id="GO:0008682">
    <property type="term" value="F:3-demethoxyubiquinol 3-hydroxylase activity"/>
    <property type="evidence" value="ECO:0007669"/>
    <property type="project" value="UniProtKB-EC"/>
</dbReference>
<feature type="binding site" evidence="8">
    <location>
        <position position="122"/>
    </location>
    <ligand>
        <name>Fe cation</name>
        <dbReference type="ChEBI" id="CHEBI:24875"/>
        <label>1</label>
    </ligand>
</feature>
<dbReference type="PANTHER" id="PTHR11237:SF4">
    <property type="entry name" value="5-DEMETHOXYUBIQUINONE HYDROXYLASE, MITOCHONDRIAL"/>
    <property type="match status" value="1"/>
</dbReference>
<keyword evidence="6 8" id="KW-0503">Monooxygenase</keyword>
<dbReference type="Pfam" id="PF03232">
    <property type="entry name" value="COQ7"/>
    <property type="match status" value="1"/>
</dbReference>
<name>A0A550C8H5_9AGAR</name>
<dbReference type="InterPro" id="IPR011566">
    <property type="entry name" value="Ubq_synth_Coq7"/>
</dbReference>
<dbReference type="PROSITE" id="PS50894">
    <property type="entry name" value="HPT"/>
    <property type="match status" value="1"/>
</dbReference>
<feature type="binding site" evidence="8">
    <location>
        <position position="212"/>
    </location>
    <ligand>
        <name>Fe cation</name>
        <dbReference type="ChEBI" id="CHEBI:24875"/>
        <label>2</label>
    </ligand>
</feature>
<feature type="compositionally biased region" description="Basic and acidic residues" evidence="10">
    <location>
        <begin position="30"/>
        <end position="39"/>
    </location>
</feature>
<dbReference type="Gene3D" id="1.20.120.160">
    <property type="entry name" value="HPT domain"/>
    <property type="match status" value="1"/>
</dbReference>
<dbReference type="EC" id="1.14.99.60" evidence="8"/>
<keyword evidence="8" id="KW-0999">Mitochondrion inner membrane</keyword>
<accession>A0A550C8H5</accession>
<evidence type="ECO:0000256" key="1">
    <source>
        <dbReference type="ARBA" id="ARBA00004749"/>
    </source>
</evidence>
<feature type="modified residue" description="Phosphohistidine" evidence="9">
    <location>
        <position position="381"/>
    </location>
</feature>
<dbReference type="SMART" id="SM00073">
    <property type="entry name" value="HPT"/>
    <property type="match status" value="1"/>
</dbReference>
<dbReference type="PANTHER" id="PTHR11237">
    <property type="entry name" value="COENZYME Q10 BIOSYNTHESIS PROTEIN 7"/>
    <property type="match status" value="1"/>
</dbReference>
<dbReference type="InterPro" id="IPR009078">
    <property type="entry name" value="Ferritin-like_SF"/>
</dbReference>
<evidence type="ECO:0000256" key="3">
    <source>
        <dbReference type="ARBA" id="ARBA00022723"/>
    </source>
</evidence>
<comment type="cofactor">
    <cofactor evidence="8">
        <name>Fe cation</name>
        <dbReference type="ChEBI" id="CHEBI:24875"/>
    </cofactor>
    <text evidence="8">Binds 2 iron ions per subunit.</text>
</comment>
<dbReference type="UniPathway" id="UPA00232"/>
<evidence type="ECO:0000313" key="12">
    <source>
        <dbReference type="EMBL" id="TRM61111.1"/>
    </source>
</evidence>
<keyword evidence="4 8" id="KW-0560">Oxidoreductase</keyword>
<reference evidence="12 13" key="1">
    <citation type="journal article" date="2019" name="New Phytol.">
        <title>Comparative genomics reveals unique wood-decay strategies and fruiting body development in the Schizophyllaceae.</title>
        <authorList>
            <person name="Almasi E."/>
            <person name="Sahu N."/>
            <person name="Krizsan K."/>
            <person name="Balint B."/>
            <person name="Kovacs G.M."/>
            <person name="Kiss B."/>
            <person name="Cseklye J."/>
            <person name="Drula E."/>
            <person name="Henrissat B."/>
            <person name="Nagy I."/>
            <person name="Chovatia M."/>
            <person name="Adam C."/>
            <person name="LaButti K."/>
            <person name="Lipzen A."/>
            <person name="Riley R."/>
            <person name="Grigoriev I.V."/>
            <person name="Nagy L.G."/>
        </authorList>
    </citation>
    <scope>NUCLEOTIDE SEQUENCE [LARGE SCALE GENOMIC DNA]</scope>
    <source>
        <strain evidence="12 13">NL-1724</strain>
    </source>
</reference>
<organism evidence="12 13">
    <name type="scientific">Schizophyllum amplum</name>
    <dbReference type="NCBI Taxonomy" id="97359"/>
    <lineage>
        <taxon>Eukaryota</taxon>
        <taxon>Fungi</taxon>
        <taxon>Dikarya</taxon>
        <taxon>Basidiomycota</taxon>
        <taxon>Agaricomycotina</taxon>
        <taxon>Agaricomycetes</taxon>
        <taxon>Agaricomycetidae</taxon>
        <taxon>Agaricales</taxon>
        <taxon>Schizophyllaceae</taxon>
        <taxon>Schizophyllum</taxon>
    </lineage>
</organism>
<evidence type="ECO:0000256" key="6">
    <source>
        <dbReference type="ARBA" id="ARBA00023033"/>
    </source>
</evidence>
<comment type="caution">
    <text evidence="12">The sequence shown here is derived from an EMBL/GenBank/DDBJ whole genome shotgun (WGS) entry which is preliminary data.</text>
</comment>
<comment type="function">
    <text evidence="8">Catalyzes the hydroxylation of 2-polyprenyl-3-methyl-6-methoxy-1,4-benzoquinol (DMQH2) during ubiquinone biosynthesis. Has also a structural role in the COQ enzyme complex, stabilizing other COQ polypeptides.</text>
</comment>
<feature type="region of interest" description="Disordered" evidence="10">
    <location>
        <begin position="1"/>
        <end position="47"/>
    </location>
</feature>
<evidence type="ECO:0000256" key="4">
    <source>
        <dbReference type="ARBA" id="ARBA00023002"/>
    </source>
</evidence>
<dbReference type="GO" id="GO:0000160">
    <property type="term" value="P:phosphorelay signal transduction system"/>
    <property type="evidence" value="ECO:0007669"/>
    <property type="project" value="InterPro"/>
</dbReference>
<evidence type="ECO:0000256" key="5">
    <source>
        <dbReference type="ARBA" id="ARBA00023004"/>
    </source>
</evidence>
<feature type="binding site" evidence="8">
    <location>
        <position position="174"/>
    </location>
    <ligand>
        <name>Fe cation</name>
        <dbReference type="ChEBI" id="CHEBI:24875"/>
        <label>2</label>
    </ligand>
</feature>
<evidence type="ECO:0000256" key="7">
    <source>
        <dbReference type="ARBA" id="ARBA00023136"/>
    </source>
</evidence>
<evidence type="ECO:0000256" key="8">
    <source>
        <dbReference type="HAMAP-Rule" id="MF_03194"/>
    </source>
</evidence>
<feature type="binding site" evidence="8">
    <location>
        <position position="125"/>
    </location>
    <ligand>
        <name>Fe cation</name>
        <dbReference type="ChEBI" id="CHEBI:24875"/>
        <label>1</label>
    </ligand>
</feature>
<comment type="subunit">
    <text evidence="8">Component of a multi-subunit COQ enzyme complex, composed of at least COQ3, COQ4, COQ5, COQ6, COQ7 and COQ9.</text>
</comment>
<keyword evidence="5 8" id="KW-0408">Iron</keyword>
<keyword evidence="12" id="KW-0830">Ubiquinone</keyword>
<dbReference type="EMBL" id="VDMD01000018">
    <property type="protein sequence ID" value="TRM61111.1"/>
    <property type="molecule type" value="Genomic_DNA"/>
</dbReference>
<comment type="subcellular location">
    <subcellularLocation>
        <location evidence="8">Mitochondrion inner membrane</location>
        <topology evidence="8">Peripheral membrane protein</topology>
        <orientation evidence="8">Matrix side</orientation>
    </subcellularLocation>
</comment>
<keyword evidence="7 8" id="KW-0472">Membrane</keyword>
<feature type="binding site" evidence="8">
    <location>
        <position position="91"/>
    </location>
    <ligand>
        <name>Fe cation</name>
        <dbReference type="ChEBI" id="CHEBI:24875"/>
        <label>1</label>
    </ligand>
</feature>
<evidence type="ECO:0000256" key="10">
    <source>
        <dbReference type="SAM" id="MobiDB-lite"/>
    </source>
</evidence>
<keyword evidence="9" id="KW-0597">Phosphoprotein</keyword>
<feature type="binding site" evidence="8">
    <location>
        <position position="215"/>
    </location>
    <ligand>
        <name>Fe cation</name>
        <dbReference type="ChEBI" id="CHEBI:24875"/>
        <label>2</label>
    </ligand>
</feature>
<feature type="region of interest" description="Disordered" evidence="10">
    <location>
        <begin position="428"/>
        <end position="458"/>
    </location>
</feature>
<feature type="binding site" evidence="8">
    <location>
        <position position="212"/>
    </location>
    <ligand>
        <name>Fe cation</name>
        <dbReference type="ChEBI" id="CHEBI:24875"/>
        <label>1</label>
    </ligand>
</feature>
<dbReference type="GO" id="GO:0031314">
    <property type="term" value="C:extrinsic component of mitochondrial inner membrane"/>
    <property type="evidence" value="ECO:0007669"/>
    <property type="project" value="UniProtKB-UniRule"/>
</dbReference>
<dbReference type="Proteomes" id="UP000320762">
    <property type="component" value="Unassembled WGS sequence"/>
</dbReference>
<comment type="similarity">
    <text evidence="8">Belongs to the COQ7 family.</text>
</comment>
<feature type="domain" description="HPt" evidence="11">
    <location>
        <begin position="342"/>
        <end position="435"/>
    </location>
</feature>
<gene>
    <name evidence="8" type="primary">COQ7</name>
    <name evidence="12" type="ORF">BD626DRAFT_538376</name>
</gene>
<dbReference type="SUPFAM" id="SSF47240">
    <property type="entry name" value="Ferritin-like"/>
    <property type="match status" value="1"/>
</dbReference>
<dbReference type="Pfam" id="PF01627">
    <property type="entry name" value="Hpt"/>
    <property type="match status" value="1"/>
</dbReference>
<dbReference type="SUPFAM" id="SSF47226">
    <property type="entry name" value="Histidine-containing phosphotransfer domain, HPT domain"/>
    <property type="match status" value="1"/>
</dbReference>
<dbReference type="STRING" id="97359.A0A550C8H5"/>
<comment type="catalytic activity">
    <reaction evidence="8">
        <text>a 5-methoxy-2-methyl-3-(all-trans-polyprenyl)benzene-1,4-diol + AH2 + O2 = a 3-demethylubiquinol + A + H2O</text>
        <dbReference type="Rhea" id="RHEA:50908"/>
        <dbReference type="Rhea" id="RHEA-COMP:10859"/>
        <dbReference type="Rhea" id="RHEA-COMP:10914"/>
        <dbReference type="ChEBI" id="CHEBI:13193"/>
        <dbReference type="ChEBI" id="CHEBI:15377"/>
        <dbReference type="ChEBI" id="CHEBI:15379"/>
        <dbReference type="ChEBI" id="CHEBI:17499"/>
        <dbReference type="ChEBI" id="CHEBI:84167"/>
        <dbReference type="ChEBI" id="CHEBI:84422"/>
        <dbReference type="EC" id="1.14.99.60"/>
    </reaction>
</comment>
<dbReference type="GO" id="GO:0046872">
    <property type="term" value="F:metal ion binding"/>
    <property type="evidence" value="ECO:0007669"/>
    <property type="project" value="UniProtKB-KW"/>
</dbReference>
<dbReference type="GO" id="GO:0006744">
    <property type="term" value="P:ubiquinone biosynthetic process"/>
    <property type="evidence" value="ECO:0007669"/>
    <property type="project" value="UniProtKB-UniRule"/>
</dbReference>
<protein>
    <recommendedName>
        <fullName evidence="8">5-demethoxyubiquinone hydroxylase, mitochondrial</fullName>
        <shortName evidence="8">DMQ hydroxylase</shortName>
        <ecNumber evidence="8">1.14.99.60</ecNumber>
    </recommendedName>
    <alternativeName>
        <fullName evidence="8">Ubiquinone biosynthesis monooxygenase COQ7</fullName>
    </alternativeName>
</protein>
<keyword evidence="3 8" id="KW-0479">Metal-binding</keyword>
<dbReference type="GO" id="GO:0016709">
    <property type="term" value="F:oxidoreductase activity, acting on paired donors, with incorporation or reduction of molecular oxygen, NAD(P)H as one donor, and incorporation of one atom of oxygen"/>
    <property type="evidence" value="ECO:0007669"/>
    <property type="project" value="UniProtKB-UniRule"/>
</dbReference>
<dbReference type="AlphaFoldDB" id="A0A550C8H5"/>
<sequence>MSEPVSEASQPLHAGLSAQEQLSAAAIDPKTSHAPESKRLHSTQPANRVLASDAYTKATDLNAPAISTTPDITPAQRSALDEALRVDQAGEIAANWIYMGQAAVFSRDKKTRALIQEMWEQEKKHISVMDMMQLQHRVRPTILAEVARGAGFMLGAGTALMSREAAMACTEAVETVIGEHYDDQLKEIESLPTDHPSVPLLREVIKEFRDDELEHLDIAVENFAQRAPAHALLSTIVGAGCKVAIELSRILLIACSSHACQQTMAAAVATTTILSTPASAHKNTDDALRTPTKSPVAAAKVGATVAKPAAKPDADTPEPETPEAMINMDTFQQLLELDEDDTHDFSRGMVDAYFSQAESTFDDMDQALKSSDLPKLSSLGHFLKGSSATLGVSRVEQSCQKIQHYGEKKNEGKDLSDTEHCRASANCSARSRSTFAPPRSGCKSGTRTIQSKRRRTEARRLRVHHIDVGV</sequence>
<keyword evidence="13" id="KW-1185">Reference proteome</keyword>
<dbReference type="CDD" id="cd01042">
    <property type="entry name" value="DMQH"/>
    <property type="match status" value="1"/>
</dbReference>
<dbReference type="HAMAP" id="MF_01658">
    <property type="entry name" value="COQ7"/>
    <property type="match status" value="1"/>
</dbReference>
<evidence type="ECO:0000256" key="2">
    <source>
        <dbReference type="ARBA" id="ARBA00022688"/>
    </source>
</evidence>
<dbReference type="InterPro" id="IPR008207">
    <property type="entry name" value="Sig_transdc_His_kin_Hpt_dom"/>
</dbReference>
<dbReference type="InterPro" id="IPR036641">
    <property type="entry name" value="HPT_dom_sf"/>
</dbReference>
<proteinExistence type="inferred from homology"/>
<dbReference type="CDD" id="cd00088">
    <property type="entry name" value="HPT"/>
    <property type="match status" value="1"/>
</dbReference>
<comment type="pathway">
    <text evidence="1 8">Cofactor biosynthesis; ubiquinone biosynthesis.</text>
</comment>
<keyword evidence="8" id="KW-0496">Mitochondrion</keyword>
<evidence type="ECO:0000256" key="9">
    <source>
        <dbReference type="PROSITE-ProRule" id="PRU00110"/>
    </source>
</evidence>